<proteinExistence type="predicted"/>
<dbReference type="PANTHER" id="PTHR33069">
    <property type="entry name" value="CHROMOSOME 7, WHOLE GENOME SHOTGUN SEQUENCE-RELATED"/>
    <property type="match status" value="1"/>
</dbReference>
<accession>A0A5B0SBQ0</accession>
<dbReference type="PANTHER" id="PTHR33069:SF3">
    <property type="entry name" value="DYNEIN HEAVY CHAIN TAIL DOMAIN-CONTAINING PROTEIN"/>
    <property type="match status" value="1"/>
</dbReference>
<dbReference type="EMBL" id="VDEP01000048">
    <property type="protein sequence ID" value="KAA1134623.1"/>
    <property type="molecule type" value="Genomic_DNA"/>
</dbReference>
<organism evidence="1 2">
    <name type="scientific">Puccinia graminis f. sp. tritici</name>
    <dbReference type="NCBI Taxonomy" id="56615"/>
    <lineage>
        <taxon>Eukaryota</taxon>
        <taxon>Fungi</taxon>
        <taxon>Dikarya</taxon>
        <taxon>Basidiomycota</taxon>
        <taxon>Pucciniomycotina</taxon>
        <taxon>Pucciniomycetes</taxon>
        <taxon>Pucciniales</taxon>
        <taxon>Pucciniaceae</taxon>
        <taxon>Puccinia</taxon>
    </lineage>
</organism>
<sequence length="405" mass="46279">MDSQSSNTSDEAGLQIKQLGDLVTQAFTNLKHKHESQRTTNREAALVNDQAVNSKGIHYDRLHSSLLPLLKEQLTTITTFLEPRALRREPEPRLGRVLELLPELDSRISQLDSAVRILCPERLFIENQRDDHDLKEFKRFRLIDLEESFHQLHRDICSFLNTASEHIQQMELSTVRLVVLDGPDDEVNDLQAASQQAFHSIDYMIKHFEGSELDVAEDRRAYAVADIDQLLKNTLSIVTPNAPKSSPSQRKLMCPRAIQLTLLIIPIIKLFKLFFKKLSKDGLNMNPKRLKLPKFRQMNSIQLDSLSRSAGMIRGGLSSLVHLLTQADPATLEGPCSAPRYLFFAGVVERLPPNFEPALLSVVLHLIPLIDHPSDQKYYQNWFINWNILINTAIHNFLQLARNLY</sequence>
<gene>
    <name evidence="1" type="ORF">PGTUg99_008765</name>
</gene>
<protein>
    <submittedName>
        <fullName evidence="1">Uncharacterized protein</fullName>
    </submittedName>
</protein>
<name>A0A5B0SBQ0_PUCGR</name>
<comment type="caution">
    <text evidence="1">The sequence shown here is derived from an EMBL/GenBank/DDBJ whole genome shotgun (WGS) entry which is preliminary data.</text>
</comment>
<evidence type="ECO:0000313" key="2">
    <source>
        <dbReference type="Proteomes" id="UP000325313"/>
    </source>
</evidence>
<reference evidence="1 2" key="1">
    <citation type="submission" date="2019-05" db="EMBL/GenBank/DDBJ databases">
        <title>Emergence of the Ug99 lineage of the wheat stem rust pathogen through somatic hybridization.</title>
        <authorList>
            <person name="Li F."/>
            <person name="Upadhyaya N.M."/>
            <person name="Sperschneider J."/>
            <person name="Matny O."/>
            <person name="Nguyen-Phuc H."/>
            <person name="Mago R."/>
            <person name="Raley C."/>
            <person name="Miller M.E."/>
            <person name="Silverstein K.A.T."/>
            <person name="Henningsen E."/>
            <person name="Hirsch C.D."/>
            <person name="Visser B."/>
            <person name="Pretorius Z.A."/>
            <person name="Steffenson B.J."/>
            <person name="Schwessinger B."/>
            <person name="Dodds P.N."/>
            <person name="Figueroa M."/>
        </authorList>
    </citation>
    <scope>NUCLEOTIDE SEQUENCE [LARGE SCALE GENOMIC DNA]</scope>
    <source>
        <strain evidence="1 2">Ug99</strain>
    </source>
</reference>
<evidence type="ECO:0000313" key="1">
    <source>
        <dbReference type="EMBL" id="KAA1134623.1"/>
    </source>
</evidence>
<dbReference type="Proteomes" id="UP000325313">
    <property type="component" value="Unassembled WGS sequence"/>
</dbReference>
<dbReference type="AlphaFoldDB" id="A0A5B0SBQ0"/>